<organism evidence="2 3">
    <name type="scientific">Phtheirospermum japonicum</name>
    <dbReference type="NCBI Taxonomy" id="374723"/>
    <lineage>
        <taxon>Eukaryota</taxon>
        <taxon>Viridiplantae</taxon>
        <taxon>Streptophyta</taxon>
        <taxon>Embryophyta</taxon>
        <taxon>Tracheophyta</taxon>
        <taxon>Spermatophyta</taxon>
        <taxon>Magnoliopsida</taxon>
        <taxon>eudicotyledons</taxon>
        <taxon>Gunneridae</taxon>
        <taxon>Pentapetalae</taxon>
        <taxon>asterids</taxon>
        <taxon>lamiids</taxon>
        <taxon>Lamiales</taxon>
        <taxon>Orobanchaceae</taxon>
        <taxon>Orobanchaceae incertae sedis</taxon>
        <taxon>Phtheirospermum</taxon>
    </lineage>
</organism>
<keyword evidence="3" id="KW-1185">Reference proteome</keyword>
<dbReference type="PANTHER" id="PTHR31900">
    <property type="entry name" value="F-BOX/RNI SUPERFAMILY PROTEIN-RELATED"/>
    <property type="match status" value="1"/>
</dbReference>
<dbReference type="Pfam" id="PF24758">
    <property type="entry name" value="LRR_At5g56370"/>
    <property type="match status" value="1"/>
</dbReference>
<dbReference type="AlphaFoldDB" id="A0A830DG98"/>
<gene>
    <name evidence="2" type="ORF">PHJA_002729600</name>
</gene>
<dbReference type="InterPro" id="IPR032675">
    <property type="entry name" value="LRR_dom_sf"/>
</dbReference>
<dbReference type="SUPFAM" id="SSF52047">
    <property type="entry name" value="RNI-like"/>
    <property type="match status" value="1"/>
</dbReference>
<evidence type="ECO:0000259" key="1">
    <source>
        <dbReference type="PROSITE" id="PS50181"/>
    </source>
</evidence>
<dbReference type="InterPro" id="IPR006566">
    <property type="entry name" value="FBD"/>
</dbReference>
<sequence>MASTDRLSALPDDVLIHILSLLPTKLSVSTSGLSRRWRFLWVHTTNLDFDNRGYDLINQVMLLHKGQTINTFALTHLDDCSDSEFQAWIVTLIDRNVRKLDICLDYQVKLPQRLFNCKTLVDLSLTCCGDIPMTGNVCLPALKKLQLDRVKNESDESLSHLLSGCPALEELVVCCYISSPTLSKLVVNNSANIVVFEVKLDTPGLRYLKLCDSMSENVSVGALTSLNEAYISFQCLDLFRDYVLYCRYVVEFVGKLYNVKCLNLYTVSMKQVPNSAFSALTVKFYNLTELVLYADCRFIRSFLENAENLEVLTNKNMKDLYWMEPKQVSVCLASHLRTVRIYQFVGVETQLSILRYILRNAKVLKRMEIHFSNGGDEFETIHRISLFERGSKKCQFAFY</sequence>
<dbReference type="InterPro" id="IPR001810">
    <property type="entry name" value="F-box_dom"/>
</dbReference>
<dbReference type="Gene3D" id="1.20.1280.50">
    <property type="match status" value="1"/>
</dbReference>
<feature type="domain" description="F-box" evidence="1">
    <location>
        <begin position="4"/>
        <end position="52"/>
    </location>
</feature>
<dbReference type="PANTHER" id="PTHR31900:SF34">
    <property type="entry name" value="EMB|CAB62440.1-RELATED"/>
    <property type="match status" value="1"/>
</dbReference>
<dbReference type="SUPFAM" id="SSF81383">
    <property type="entry name" value="F-box domain"/>
    <property type="match status" value="1"/>
</dbReference>
<dbReference type="EMBL" id="BMAC01001129">
    <property type="protein sequence ID" value="GFQ05856.1"/>
    <property type="molecule type" value="Genomic_DNA"/>
</dbReference>
<accession>A0A830DG98</accession>
<evidence type="ECO:0000313" key="3">
    <source>
        <dbReference type="Proteomes" id="UP000653305"/>
    </source>
</evidence>
<dbReference type="InterPro" id="IPR050232">
    <property type="entry name" value="FBL13/AtMIF1-like"/>
</dbReference>
<reference evidence="2" key="1">
    <citation type="submission" date="2020-07" db="EMBL/GenBank/DDBJ databases">
        <title>Ethylene signaling mediates host invasion by parasitic plants.</title>
        <authorList>
            <person name="Yoshida S."/>
        </authorList>
    </citation>
    <scope>NUCLEOTIDE SEQUENCE</scope>
    <source>
        <strain evidence="2">Okayama</strain>
    </source>
</reference>
<dbReference type="CDD" id="cd22160">
    <property type="entry name" value="F-box_AtFBL13-like"/>
    <property type="match status" value="1"/>
</dbReference>
<dbReference type="Pfam" id="PF08387">
    <property type="entry name" value="FBD"/>
    <property type="match status" value="1"/>
</dbReference>
<dbReference type="Proteomes" id="UP000653305">
    <property type="component" value="Unassembled WGS sequence"/>
</dbReference>
<dbReference type="InterPro" id="IPR055411">
    <property type="entry name" value="LRR_FXL15/At3g58940/PEG3-like"/>
</dbReference>
<comment type="caution">
    <text evidence="2">The sequence shown here is derived from an EMBL/GenBank/DDBJ whole genome shotgun (WGS) entry which is preliminary data.</text>
</comment>
<dbReference type="OrthoDB" id="811707at2759"/>
<proteinExistence type="predicted"/>
<dbReference type="PROSITE" id="PS50181">
    <property type="entry name" value="FBOX"/>
    <property type="match status" value="1"/>
</dbReference>
<dbReference type="InterPro" id="IPR053781">
    <property type="entry name" value="F-box_AtFBL13-like"/>
</dbReference>
<dbReference type="InterPro" id="IPR036047">
    <property type="entry name" value="F-box-like_dom_sf"/>
</dbReference>
<evidence type="ECO:0000313" key="2">
    <source>
        <dbReference type="EMBL" id="GFQ05856.1"/>
    </source>
</evidence>
<protein>
    <submittedName>
        <fullName evidence="2">Fbd-associated F-box protein at4g10400</fullName>
    </submittedName>
</protein>
<name>A0A830DG98_9LAMI</name>
<dbReference type="Pfam" id="PF00646">
    <property type="entry name" value="F-box"/>
    <property type="match status" value="1"/>
</dbReference>
<dbReference type="Gene3D" id="3.80.10.10">
    <property type="entry name" value="Ribonuclease Inhibitor"/>
    <property type="match status" value="1"/>
</dbReference>
<dbReference type="SMART" id="SM00579">
    <property type="entry name" value="FBD"/>
    <property type="match status" value="1"/>
</dbReference>